<protein>
    <recommendedName>
        <fullName evidence="5">Secreted protein</fullName>
    </recommendedName>
</protein>
<evidence type="ECO:0000313" key="3">
    <source>
        <dbReference type="EMBL" id="CZR39569.1"/>
    </source>
</evidence>
<dbReference type="RefSeq" id="XP_031080162.1">
    <property type="nucleotide sequence ID" value="XM_031229979.1"/>
</dbReference>
<organism evidence="3 4">
    <name type="scientific">Fusarium proliferatum (strain ET1)</name>
    <name type="common">Orchid endophyte fungus</name>
    <dbReference type="NCBI Taxonomy" id="1227346"/>
    <lineage>
        <taxon>Eukaryota</taxon>
        <taxon>Fungi</taxon>
        <taxon>Dikarya</taxon>
        <taxon>Ascomycota</taxon>
        <taxon>Pezizomycotina</taxon>
        <taxon>Sordariomycetes</taxon>
        <taxon>Hypocreomycetidae</taxon>
        <taxon>Hypocreales</taxon>
        <taxon>Nectriaceae</taxon>
        <taxon>Fusarium</taxon>
        <taxon>Fusarium fujikuroi species complex</taxon>
    </lineage>
</organism>
<sequence>MACLVKGANSSLPIDYQLLLFILTLGAGSARPRPPVTSSETFHWPHASDQRTSDSGNKQCRPSERVKAGLLQAYVN</sequence>
<dbReference type="GeneID" id="42049350"/>
<dbReference type="Proteomes" id="UP000183971">
    <property type="component" value="Unassembled WGS sequence"/>
</dbReference>
<feature type="chain" id="PRO_5012837839" description="Secreted protein" evidence="2">
    <location>
        <begin position="31"/>
        <end position="76"/>
    </location>
</feature>
<evidence type="ECO:0000313" key="4">
    <source>
        <dbReference type="Proteomes" id="UP000183971"/>
    </source>
</evidence>
<feature type="region of interest" description="Disordered" evidence="1">
    <location>
        <begin position="29"/>
        <end position="62"/>
    </location>
</feature>
<proteinExistence type="predicted"/>
<evidence type="ECO:0000256" key="2">
    <source>
        <dbReference type="SAM" id="SignalP"/>
    </source>
</evidence>
<keyword evidence="4" id="KW-1185">Reference proteome</keyword>
<accession>A0A1L7VFY9</accession>
<dbReference type="EMBL" id="FJOF01000004">
    <property type="protein sequence ID" value="CZR39569.1"/>
    <property type="molecule type" value="Genomic_DNA"/>
</dbReference>
<comment type="caution">
    <text evidence="3">The sequence shown here is derived from an EMBL/GenBank/DDBJ whole genome shotgun (WGS) entry which is preliminary data.</text>
</comment>
<reference evidence="4" key="1">
    <citation type="journal article" date="2016" name="Genome Biol. Evol.">
        <title>Comparative 'omics' of the Fusarium fujikuroi species complex highlights differences in genetic potential and metabolite synthesis.</title>
        <authorList>
            <person name="Niehaus E.-M."/>
            <person name="Muensterkoetter M."/>
            <person name="Proctor R.H."/>
            <person name="Brown D.W."/>
            <person name="Sharon A."/>
            <person name="Idan Y."/>
            <person name="Oren-Young L."/>
            <person name="Sieber C.M."/>
            <person name="Novak O."/>
            <person name="Pencik A."/>
            <person name="Tarkowska D."/>
            <person name="Hromadova K."/>
            <person name="Freeman S."/>
            <person name="Maymon M."/>
            <person name="Elazar M."/>
            <person name="Youssef S.A."/>
            <person name="El-Shabrawy E.S.M."/>
            <person name="Shalaby A.B.A."/>
            <person name="Houterman P."/>
            <person name="Brock N.L."/>
            <person name="Burkhardt I."/>
            <person name="Tsavkelova E.A."/>
            <person name="Dickschat J.S."/>
            <person name="Galuszka P."/>
            <person name="Gueldener U."/>
            <person name="Tudzynski B."/>
        </authorList>
    </citation>
    <scope>NUCLEOTIDE SEQUENCE [LARGE SCALE GENOMIC DNA]</scope>
    <source>
        <strain evidence="4">ET1</strain>
    </source>
</reference>
<name>A0A1L7VFY9_FUSPR</name>
<evidence type="ECO:0000256" key="1">
    <source>
        <dbReference type="SAM" id="MobiDB-lite"/>
    </source>
</evidence>
<dbReference type="AlphaFoldDB" id="A0A1L7VFY9"/>
<evidence type="ECO:0008006" key="5">
    <source>
        <dbReference type="Google" id="ProtNLM"/>
    </source>
</evidence>
<feature type="signal peptide" evidence="2">
    <location>
        <begin position="1"/>
        <end position="30"/>
    </location>
</feature>
<keyword evidence="2" id="KW-0732">Signal</keyword>
<dbReference type="VEuPathDB" id="FungiDB:FPRO_04466"/>
<gene>
    <name evidence="3" type="ORF">FPRO_04466</name>
</gene>